<accession>A0ACB8N1A5</accession>
<evidence type="ECO:0000313" key="2">
    <source>
        <dbReference type="Proteomes" id="UP000829398"/>
    </source>
</evidence>
<protein>
    <submittedName>
        <fullName evidence="1">AC transposase</fullName>
    </submittedName>
</protein>
<evidence type="ECO:0000313" key="1">
    <source>
        <dbReference type="EMBL" id="KAH9791682.1"/>
    </source>
</evidence>
<sequence length="473" mass="54127">MIIMGELPLSFVDNKGFRHFCSVAIPQFVMPSRRTIGRYVMELFLEEKTMLKSLICNNKQRVFLTTDLWTSIQNMSYMVITTHFIDSDWCLNRRIISFSAIEDHRGKSIGKKIVACLQDWGIKRLFAITVDNATANDIAVGYVTMQLLSWRNDDALVLVGQYMHVRCCAHILNLIVVSGLGELHASVSAIRNAVKYVRSSSMRLRIFKQCAEQVNCPKGIVVLDCPTRWNSTYLMLMTALKFQVAFDRMAEMDKPYEAYFAEKENNVRRVGPPGPDDWESAERIVKFLKANLVDVAGGEYDDAFQVSRPFFGYAKKVSVQNESRRVVSEVERYLKDPVEDPSNLKLNVLLWWRVNGSRYPILEKIARDVLAVPVSTVASESVFSTGRRIIDEYKSSLTPAMVEALICTENWLQSKLFANPVYNLQEDIKEQMFHMDYKKNIYILIFFLDFIELIRSQASTVEAVSADIGVMDV</sequence>
<reference evidence="2" key="1">
    <citation type="journal article" date="2023" name="Hortic. Res.">
        <title>A chromosome-level phased genome enabling allele-level studies in sweet orange: a case study on citrus Huanglongbing tolerance.</title>
        <authorList>
            <person name="Wu B."/>
            <person name="Yu Q."/>
            <person name="Deng Z."/>
            <person name="Duan Y."/>
            <person name="Luo F."/>
            <person name="Gmitter F. Jr."/>
        </authorList>
    </citation>
    <scope>NUCLEOTIDE SEQUENCE [LARGE SCALE GENOMIC DNA]</scope>
    <source>
        <strain evidence="2">cv. Valencia</strain>
    </source>
</reference>
<keyword evidence="2" id="KW-1185">Reference proteome</keyword>
<proteinExistence type="predicted"/>
<comment type="caution">
    <text evidence="1">The sequence shown here is derived from an EMBL/GenBank/DDBJ whole genome shotgun (WGS) entry which is preliminary data.</text>
</comment>
<dbReference type="EMBL" id="CM039171">
    <property type="protein sequence ID" value="KAH9791682.1"/>
    <property type="molecule type" value="Genomic_DNA"/>
</dbReference>
<name>A0ACB8N1A5_CITSI</name>
<gene>
    <name evidence="1" type="ORF">KPL71_003850</name>
</gene>
<organism evidence="1 2">
    <name type="scientific">Citrus sinensis</name>
    <name type="common">Sweet orange</name>
    <name type="synonym">Citrus aurantium var. sinensis</name>
    <dbReference type="NCBI Taxonomy" id="2711"/>
    <lineage>
        <taxon>Eukaryota</taxon>
        <taxon>Viridiplantae</taxon>
        <taxon>Streptophyta</taxon>
        <taxon>Embryophyta</taxon>
        <taxon>Tracheophyta</taxon>
        <taxon>Spermatophyta</taxon>
        <taxon>Magnoliopsida</taxon>
        <taxon>eudicotyledons</taxon>
        <taxon>Gunneridae</taxon>
        <taxon>Pentapetalae</taxon>
        <taxon>rosids</taxon>
        <taxon>malvids</taxon>
        <taxon>Sapindales</taxon>
        <taxon>Rutaceae</taxon>
        <taxon>Aurantioideae</taxon>
        <taxon>Citrus</taxon>
    </lineage>
</organism>
<dbReference type="Proteomes" id="UP000829398">
    <property type="component" value="Chromosome 2"/>
</dbReference>